<dbReference type="GO" id="GO:0003676">
    <property type="term" value="F:nucleic acid binding"/>
    <property type="evidence" value="ECO:0007669"/>
    <property type="project" value="InterPro"/>
</dbReference>
<evidence type="ECO:0000313" key="2">
    <source>
        <dbReference type="EMBL" id="WTW72647.1"/>
    </source>
</evidence>
<evidence type="ECO:0000259" key="1">
    <source>
        <dbReference type="Pfam" id="PF00075"/>
    </source>
</evidence>
<sequence length="545" mass="57925">MVRTKSLAQHLADDFTALQEAVLRRMNGTADAATVEALADPGLAEPIAVALVHAHIRARGAVRRAELGPGPSDRLRPLRREARRLAAARSEAEAVCRRVRGQAHAGLSRAPERLDIRVTRALLPSIHQDCLRTACADLGLPESVLNMPSGAAGAWAREHGVLTGEVPAPIRELVECDDAVFVAALLRDAREEEDGRLAHDAVVERWHRLASAALAWGRYAIAQAELGALTRPPHARHGALDALQDAYEDLAVLACRAREAKYLAFRLSCRIRRLASAGDFGAKITAAHLTAYALMADLRPEAISAVREAVRAHQVGCPDRPANCPRCHTALADTLLLAAPPKEAGEEDVPPVAEDMDTASPLPEADDRYALLADLPLGVRVVVADAALGDDSAVCGYGWAAEDGTTGLGISMAANSGEAEIIGICGAALSALHADDDAQVVVLCDSKQAVACLQTALAERSPGPAHRALLFPESRSLLEQLLPHAGRVDVRWLKGHVGHELNETADTLANLALRRATGRIAERTARRAIDEAVKKLPHPPTVTAA</sequence>
<proteinExistence type="predicted"/>
<protein>
    <recommendedName>
        <fullName evidence="1">RNase H type-1 domain-containing protein</fullName>
    </recommendedName>
</protein>
<dbReference type="GO" id="GO:0004523">
    <property type="term" value="F:RNA-DNA hybrid ribonuclease activity"/>
    <property type="evidence" value="ECO:0007669"/>
    <property type="project" value="InterPro"/>
</dbReference>
<dbReference type="SUPFAM" id="SSF53098">
    <property type="entry name" value="Ribonuclease H-like"/>
    <property type="match status" value="1"/>
</dbReference>
<accession>A0AAU2VY79</accession>
<reference evidence="2" key="1">
    <citation type="submission" date="2022-10" db="EMBL/GenBank/DDBJ databases">
        <title>The complete genomes of actinobacterial strains from the NBC collection.</title>
        <authorList>
            <person name="Joergensen T.S."/>
            <person name="Alvarez Arevalo M."/>
            <person name="Sterndorff E.B."/>
            <person name="Faurdal D."/>
            <person name="Vuksanovic O."/>
            <person name="Mourched A.-S."/>
            <person name="Charusanti P."/>
            <person name="Shaw S."/>
            <person name="Blin K."/>
            <person name="Weber T."/>
        </authorList>
    </citation>
    <scope>NUCLEOTIDE SEQUENCE</scope>
    <source>
        <strain evidence="2">NBC_00008</strain>
    </source>
</reference>
<dbReference type="Pfam" id="PF00075">
    <property type="entry name" value="RNase_H"/>
    <property type="match status" value="1"/>
</dbReference>
<organism evidence="2">
    <name type="scientific">Streptomyces sp. NBC_00008</name>
    <dbReference type="NCBI Taxonomy" id="2903610"/>
    <lineage>
        <taxon>Bacteria</taxon>
        <taxon>Bacillati</taxon>
        <taxon>Actinomycetota</taxon>
        <taxon>Actinomycetes</taxon>
        <taxon>Kitasatosporales</taxon>
        <taxon>Streptomycetaceae</taxon>
        <taxon>Streptomyces</taxon>
    </lineage>
</organism>
<dbReference type="Gene3D" id="3.30.420.10">
    <property type="entry name" value="Ribonuclease H-like superfamily/Ribonuclease H"/>
    <property type="match status" value="1"/>
</dbReference>
<gene>
    <name evidence="2" type="ORF">OG398_32555</name>
</gene>
<name>A0AAU2VY79_9ACTN</name>
<dbReference type="InterPro" id="IPR002156">
    <property type="entry name" value="RNaseH_domain"/>
</dbReference>
<feature type="domain" description="RNase H type-1" evidence="1">
    <location>
        <begin position="427"/>
        <end position="512"/>
    </location>
</feature>
<dbReference type="EMBL" id="CP108313">
    <property type="protein sequence ID" value="WTW72647.1"/>
    <property type="molecule type" value="Genomic_DNA"/>
</dbReference>
<dbReference type="AlphaFoldDB" id="A0AAU2VY79"/>
<dbReference type="InterPro" id="IPR036397">
    <property type="entry name" value="RNaseH_sf"/>
</dbReference>
<dbReference type="InterPro" id="IPR012337">
    <property type="entry name" value="RNaseH-like_sf"/>
</dbReference>